<name>A0AAD9J0S4_RIDPI</name>
<sequence>MTYIPYIRPPFRKKLHTSRGTSYNIKRSDCWLGCHQDQHKLGSWRALTFTCACACACAMSV</sequence>
<dbReference type="AlphaFoldDB" id="A0AAD9J0S4"/>
<evidence type="ECO:0000313" key="1">
    <source>
        <dbReference type="EMBL" id="KAK2144126.1"/>
    </source>
</evidence>
<dbReference type="EMBL" id="JAODUO010004299">
    <property type="protein sequence ID" value="KAK2144126.1"/>
    <property type="molecule type" value="Genomic_DNA"/>
</dbReference>
<reference evidence="1" key="1">
    <citation type="journal article" date="2023" name="Mol. Biol. Evol.">
        <title>Third-Generation Sequencing Reveals the Adaptive Role of the Epigenome in Three Deep-Sea Polychaetes.</title>
        <authorList>
            <person name="Perez M."/>
            <person name="Aroh O."/>
            <person name="Sun Y."/>
            <person name="Lan Y."/>
            <person name="Juniper S.K."/>
            <person name="Young C.R."/>
            <person name="Angers B."/>
            <person name="Qian P.Y."/>
        </authorList>
    </citation>
    <scope>NUCLEOTIDE SEQUENCE</scope>
    <source>
        <strain evidence="1">R07B-5</strain>
    </source>
</reference>
<organism evidence="1 2">
    <name type="scientific">Ridgeia piscesae</name>
    <name type="common">Tubeworm</name>
    <dbReference type="NCBI Taxonomy" id="27915"/>
    <lineage>
        <taxon>Eukaryota</taxon>
        <taxon>Metazoa</taxon>
        <taxon>Spiralia</taxon>
        <taxon>Lophotrochozoa</taxon>
        <taxon>Annelida</taxon>
        <taxon>Polychaeta</taxon>
        <taxon>Sedentaria</taxon>
        <taxon>Canalipalpata</taxon>
        <taxon>Sabellida</taxon>
        <taxon>Siboglinidae</taxon>
        <taxon>Ridgeia</taxon>
    </lineage>
</organism>
<comment type="caution">
    <text evidence="1">The sequence shown here is derived from an EMBL/GenBank/DDBJ whole genome shotgun (WGS) entry which is preliminary data.</text>
</comment>
<evidence type="ECO:0000313" key="2">
    <source>
        <dbReference type="Proteomes" id="UP001209878"/>
    </source>
</evidence>
<protein>
    <submittedName>
        <fullName evidence="1">Uncharacterized protein</fullName>
    </submittedName>
</protein>
<proteinExistence type="predicted"/>
<gene>
    <name evidence="1" type="ORF">NP493_4312g00000</name>
</gene>
<keyword evidence="2" id="KW-1185">Reference proteome</keyword>
<dbReference type="Proteomes" id="UP001209878">
    <property type="component" value="Unassembled WGS sequence"/>
</dbReference>
<accession>A0AAD9J0S4</accession>